<sequence length="443" mass="48838">MEEILRPVLVIGGSVLLTLVLGWSSDRLLARAAVRHNETPLWEKLRECRVPWQVLLLAALLRGSYREITWNVVERFDGAIGLILTLVLIGATAWLLVRVVSTVLESSYARYAAMTHDAARVRRVRTQMTLIMRIVTALVIVIAVASMLMTFPDLRTAGKSVLASAGIIGIVAGVAAQSTLGNLFSGFQIAFGDMVRIGDTVVVDGEWGVVEEVTLTFLAVRTWDERRITMPVSYFTSRPFENWSRGGAQMSGTVFFQLDHSAPVPLMREELRRVLADCPAWDGRDWSLAVTDTTPTTIEVRAVVTAKDADDIWTVRVVVRERLIAWLSAHHPYALPSVATVPAAEPPDSAPTPSLRKDTQPRPSEVHSNNAADYPLREDGHDLPPDEDPRAEDGEETEPAVRRAEAADAGAHLDGHRGRGPHDRVHAPDPRRHDVRPGAGRKR</sequence>
<feature type="domain" description="Mechanosensitive ion channel MscS" evidence="7">
    <location>
        <begin position="179"/>
        <end position="245"/>
    </location>
</feature>
<feature type="transmembrane region" description="Helical" evidence="6">
    <location>
        <begin position="7"/>
        <end position="25"/>
    </location>
</feature>
<evidence type="ECO:0000313" key="8">
    <source>
        <dbReference type="EMBL" id="MDT0417970.1"/>
    </source>
</evidence>
<feature type="compositionally biased region" description="Basic and acidic residues" evidence="5">
    <location>
        <begin position="399"/>
        <end position="436"/>
    </location>
</feature>
<evidence type="ECO:0000256" key="1">
    <source>
        <dbReference type="ARBA" id="ARBA00004370"/>
    </source>
</evidence>
<evidence type="ECO:0000259" key="7">
    <source>
        <dbReference type="Pfam" id="PF00924"/>
    </source>
</evidence>
<feature type="region of interest" description="Disordered" evidence="5">
    <location>
        <begin position="340"/>
        <end position="443"/>
    </location>
</feature>
<protein>
    <submittedName>
        <fullName evidence="8">Mechanosensitive ion channel</fullName>
    </submittedName>
</protein>
<dbReference type="SUPFAM" id="SSF50182">
    <property type="entry name" value="Sm-like ribonucleoproteins"/>
    <property type="match status" value="1"/>
</dbReference>
<dbReference type="Gene3D" id="2.30.30.60">
    <property type="match status" value="1"/>
</dbReference>
<feature type="transmembrane region" description="Helical" evidence="6">
    <location>
        <begin position="130"/>
        <end position="149"/>
    </location>
</feature>
<reference evidence="9" key="1">
    <citation type="submission" date="2023-07" db="EMBL/GenBank/DDBJ databases">
        <title>30 novel species of actinomycetes from the DSMZ collection.</title>
        <authorList>
            <person name="Nouioui I."/>
        </authorList>
    </citation>
    <scope>NUCLEOTIDE SEQUENCE [LARGE SCALE GENOMIC DNA]</scope>
    <source>
        <strain evidence="9">DSM 41982</strain>
    </source>
</reference>
<dbReference type="RefSeq" id="WP_007828268.1">
    <property type="nucleotide sequence ID" value="NZ_JAVRER010000035.1"/>
</dbReference>
<dbReference type="InterPro" id="IPR023408">
    <property type="entry name" value="MscS_beta-dom_sf"/>
</dbReference>
<keyword evidence="2 6" id="KW-0812">Transmembrane</keyword>
<organism evidence="8 9">
    <name type="scientific">Streptomyces evansiae</name>
    <dbReference type="NCBI Taxonomy" id="3075535"/>
    <lineage>
        <taxon>Bacteria</taxon>
        <taxon>Bacillati</taxon>
        <taxon>Actinomycetota</taxon>
        <taxon>Actinomycetes</taxon>
        <taxon>Kitasatosporales</taxon>
        <taxon>Streptomycetaceae</taxon>
        <taxon>Streptomyces</taxon>
    </lineage>
</organism>
<dbReference type="AlphaFoldDB" id="A0ABD5E979"/>
<name>A0ABD5E979_9ACTN</name>
<feature type="compositionally biased region" description="Basic and acidic residues" evidence="5">
    <location>
        <begin position="375"/>
        <end position="392"/>
    </location>
</feature>
<evidence type="ECO:0000256" key="4">
    <source>
        <dbReference type="ARBA" id="ARBA00023136"/>
    </source>
</evidence>
<dbReference type="GO" id="GO:0016020">
    <property type="term" value="C:membrane"/>
    <property type="evidence" value="ECO:0007669"/>
    <property type="project" value="UniProtKB-SubCell"/>
</dbReference>
<comment type="caution">
    <text evidence="8">The sequence shown here is derived from an EMBL/GenBank/DDBJ whole genome shotgun (WGS) entry which is preliminary data.</text>
</comment>
<comment type="subcellular location">
    <subcellularLocation>
        <location evidence="1">Membrane</location>
    </subcellularLocation>
</comment>
<dbReference type="EMBL" id="JAVRER010000035">
    <property type="protein sequence ID" value="MDT0417970.1"/>
    <property type="molecule type" value="Genomic_DNA"/>
</dbReference>
<evidence type="ECO:0000256" key="5">
    <source>
        <dbReference type="SAM" id="MobiDB-lite"/>
    </source>
</evidence>
<evidence type="ECO:0000256" key="3">
    <source>
        <dbReference type="ARBA" id="ARBA00022989"/>
    </source>
</evidence>
<feature type="transmembrane region" description="Helical" evidence="6">
    <location>
        <begin position="79"/>
        <end position="100"/>
    </location>
</feature>
<feature type="transmembrane region" description="Helical" evidence="6">
    <location>
        <begin position="161"/>
        <end position="184"/>
    </location>
</feature>
<dbReference type="Pfam" id="PF00924">
    <property type="entry name" value="MS_channel_2nd"/>
    <property type="match status" value="1"/>
</dbReference>
<keyword evidence="4 6" id="KW-0472">Membrane</keyword>
<accession>A0ABD5E979</accession>
<evidence type="ECO:0000256" key="6">
    <source>
        <dbReference type="SAM" id="Phobius"/>
    </source>
</evidence>
<dbReference type="Proteomes" id="UP001183607">
    <property type="component" value="Unassembled WGS sequence"/>
</dbReference>
<proteinExistence type="predicted"/>
<dbReference type="PANTHER" id="PTHR30566:SF25">
    <property type="entry name" value="INNER MEMBRANE PROTEIN"/>
    <property type="match status" value="1"/>
</dbReference>
<evidence type="ECO:0000256" key="2">
    <source>
        <dbReference type="ARBA" id="ARBA00022692"/>
    </source>
</evidence>
<dbReference type="InterPro" id="IPR010920">
    <property type="entry name" value="LSM_dom_sf"/>
</dbReference>
<dbReference type="Gene3D" id="1.10.287.1260">
    <property type="match status" value="1"/>
</dbReference>
<dbReference type="PANTHER" id="PTHR30566">
    <property type="entry name" value="YNAI-RELATED MECHANOSENSITIVE ION CHANNEL"/>
    <property type="match status" value="1"/>
</dbReference>
<gene>
    <name evidence="8" type="ORF">RM574_21020</name>
</gene>
<keyword evidence="3 6" id="KW-1133">Transmembrane helix</keyword>
<evidence type="ECO:0000313" key="9">
    <source>
        <dbReference type="Proteomes" id="UP001183607"/>
    </source>
</evidence>
<dbReference type="InterPro" id="IPR006685">
    <property type="entry name" value="MscS_channel_2nd"/>
</dbReference>